<dbReference type="PANTHER" id="PTHR40980:SF4">
    <property type="entry name" value="TONB-DEPENDENT RECEPTOR-LIKE BETA-BARREL DOMAIN-CONTAINING PROTEIN"/>
    <property type="match status" value="1"/>
</dbReference>
<dbReference type="InterPro" id="IPR012910">
    <property type="entry name" value="Plug_dom"/>
</dbReference>
<keyword evidence="6 9" id="KW-0472">Membrane</keyword>
<feature type="domain" description="TonB-dependent receptor plug" evidence="11">
    <location>
        <begin position="56"/>
        <end position="132"/>
    </location>
</feature>
<keyword evidence="10" id="KW-0732">Signal</keyword>
<keyword evidence="14" id="KW-1185">Reference proteome</keyword>
<dbReference type="PANTHER" id="PTHR40980">
    <property type="entry name" value="PLUG DOMAIN-CONTAINING PROTEIN"/>
    <property type="match status" value="1"/>
</dbReference>
<evidence type="ECO:0000256" key="4">
    <source>
        <dbReference type="ARBA" id="ARBA00022452"/>
    </source>
</evidence>
<evidence type="ECO:0000256" key="8">
    <source>
        <dbReference type="ARBA" id="ARBA00023237"/>
    </source>
</evidence>
<dbReference type="PROSITE" id="PS52016">
    <property type="entry name" value="TONB_DEPENDENT_REC_3"/>
    <property type="match status" value="1"/>
</dbReference>
<feature type="domain" description="Outer membrane protein beta-barrel" evidence="12">
    <location>
        <begin position="296"/>
        <end position="671"/>
    </location>
</feature>
<evidence type="ECO:0000256" key="6">
    <source>
        <dbReference type="ARBA" id="ARBA00023136"/>
    </source>
</evidence>
<dbReference type="Proteomes" id="UP000653343">
    <property type="component" value="Unassembled WGS sequence"/>
</dbReference>
<gene>
    <name evidence="13" type="ORF">GCM10010946_07890</name>
</gene>
<evidence type="ECO:0000256" key="7">
    <source>
        <dbReference type="ARBA" id="ARBA00023170"/>
    </source>
</evidence>
<evidence type="ECO:0000313" key="14">
    <source>
        <dbReference type="Proteomes" id="UP000653343"/>
    </source>
</evidence>
<dbReference type="EMBL" id="BMYU01000001">
    <property type="protein sequence ID" value="GGX32959.1"/>
    <property type="molecule type" value="Genomic_DNA"/>
</dbReference>
<keyword evidence="8 9" id="KW-0998">Cell outer membrane</keyword>
<keyword evidence="5 9" id="KW-0812">Transmembrane</keyword>
<dbReference type="Pfam" id="PF14905">
    <property type="entry name" value="OMP_b-brl_3"/>
    <property type="match status" value="1"/>
</dbReference>
<sequence length="690" mass="76391">MSGQLGRLLGSLLLLSMSSAGYTAEPEAARVEVIANKAPVVKKIDKTVYELSQFVAIDNMSVQDILRNLPDLNISAEGKMTVKGGTQVTVLVDGKPLAALTGEERAVALQTMSAAELARVEVITNPSAAYAANGGAIVNLVLQRDRKPGQHAQFRASMSDHALWQTHLTADRTQRELSLHGTLSFREDGNLKQRYSMVHWRNPVNGQSGTNEQRSEVFVHRQVLSGSAGVDYLPNNADTLSISTHYNHRQSRPVLDVLKQDATQAQDTVFHRISVGPNTQTDADVSLSYSQQGANRALKLAAQQSYTDGLIDKSYRDVYVQPQRPEQQSHGNTNNRRSLSQLSVDWSYREDGVQWGAGLDWHRQTDRLANWQADTDPYSGKETLRTDVSNAYLVRTDVLAAYLTTQLQLADWGLLLGVRAEQPTTLVQSGEFEASPSRQLAVNPSLHMRYALDEKRELSFSVSRSSQRPDPRDLNPYSSYVDAQNLTRGNSALQPQQVQMWELGGQTEEERWQSSFSVFYRSSRNTVVDARSFTDNVLITSKQNGGNARSAGMTVTLDSTLSPHWKLGLDAAIYHVWLNTPDGNNMVLQSADSGYLKLSATYQAGADSIALDASYTAAGLSALGGYGARSAVNLNWKHQISKKLHLTLNLSDFFDGSKNAYWTRSSYFDQRAWDHFVARRLTIGLVRKFG</sequence>
<keyword evidence="7 13" id="KW-0675">Receptor</keyword>
<comment type="caution">
    <text evidence="13">The sequence shown here is derived from an EMBL/GenBank/DDBJ whole genome shotgun (WGS) entry which is preliminary data.</text>
</comment>
<accession>A0ABQ2XT33</accession>
<dbReference type="InterPro" id="IPR039426">
    <property type="entry name" value="TonB-dep_rcpt-like"/>
</dbReference>
<evidence type="ECO:0000256" key="1">
    <source>
        <dbReference type="ARBA" id="ARBA00004571"/>
    </source>
</evidence>
<evidence type="ECO:0000259" key="12">
    <source>
        <dbReference type="Pfam" id="PF14905"/>
    </source>
</evidence>
<comment type="similarity">
    <text evidence="2 9">Belongs to the TonB-dependent receptor family.</text>
</comment>
<feature type="chain" id="PRO_5046849575" evidence="10">
    <location>
        <begin position="24"/>
        <end position="690"/>
    </location>
</feature>
<evidence type="ECO:0000256" key="9">
    <source>
        <dbReference type="PROSITE-ProRule" id="PRU01360"/>
    </source>
</evidence>
<dbReference type="InterPro" id="IPR036942">
    <property type="entry name" value="Beta-barrel_TonB_sf"/>
</dbReference>
<evidence type="ECO:0000256" key="2">
    <source>
        <dbReference type="ARBA" id="ARBA00009810"/>
    </source>
</evidence>
<reference evidence="14" key="1">
    <citation type="journal article" date="2019" name="Int. J. Syst. Evol. Microbiol.">
        <title>The Global Catalogue of Microorganisms (GCM) 10K type strain sequencing project: providing services to taxonomists for standard genome sequencing and annotation.</title>
        <authorList>
            <consortium name="The Broad Institute Genomics Platform"/>
            <consortium name="The Broad Institute Genome Sequencing Center for Infectious Disease"/>
            <person name="Wu L."/>
            <person name="Ma J."/>
        </authorList>
    </citation>
    <scope>NUCLEOTIDE SEQUENCE [LARGE SCALE GENOMIC DNA]</scope>
    <source>
        <strain evidence="14">KCTC 23917</strain>
    </source>
</reference>
<dbReference type="InterPro" id="IPR041700">
    <property type="entry name" value="OMP_b-brl_3"/>
</dbReference>
<organism evidence="13 14">
    <name type="scientific">Undibacterium squillarum</name>
    <dbReference type="NCBI Taxonomy" id="1131567"/>
    <lineage>
        <taxon>Bacteria</taxon>
        <taxon>Pseudomonadati</taxon>
        <taxon>Pseudomonadota</taxon>
        <taxon>Betaproteobacteria</taxon>
        <taxon>Burkholderiales</taxon>
        <taxon>Oxalobacteraceae</taxon>
        <taxon>Undibacterium</taxon>
    </lineage>
</organism>
<dbReference type="Pfam" id="PF07715">
    <property type="entry name" value="Plug"/>
    <property type="match status" value="1"/>
</dbReference>
<evidence type="ECO:0000256" key="5">
    <source>
        <dbReference type="ARBA" id="ARBA00022692"/>
    </source>
</evidence>
<dbReference type="Gene3D" id="2.170.130.10">
    <property type="entry name" value="TonB-dependent receptor, plug domain"/>
    <property type="match status" value="1"/>
</dbReference>
<dbReference type="RefSeq" id="WP_189355690.1">
    <property type="nucleotide sequence ID" value="NZ_BMYU01000001.1"/>
</dbReference>
<dbReference type="Gene3D" id="2.40.170.20">
    <property type="entry name" value="TonB-dependent receptor, beta-barrel domain"/>
    <property type="match status" value="1"/>
</dbReference>
<proteinExistence type="inferred from homology"/>
<keyword evidence="4 9" id="KW-1134">Transmembrane beta strand</keyword>
<keyword evidence="3 9" id="KW-0813">Transport</keyword>
<dbReference type="InterPro" id="IPR037066">
    <property type="entry name" value="Plug_dom_sf"/>
</dbReference>
<evidence type="ECO:0000313" key="13">
    <source>
        <dbReference type="EMBL" id="GGX32959.1"/>
    </source>
</evidence>
<evidence type="ECO:0000256" key="3">
    <source>
        <dbReference type="ARBA" id="ARBA00022448"/>
    </source>
</evidence>
<protein>
    <submittedName>
        <fullName evidence="13">TonB-dependent receptor</fullName>
    </submittedName>
</protein>
<name>A0ABQ2XT33_9BURK</name>
<evidence type="ECO:0000259" key="11">
    <source>
        <dbReference type="Pfam" id="PF07715"/>
    </source>
</evidence>
<evidence type="ECO:0000256" key="10">
    <source>
        <dbReference type="SAM" id="SignalP"/>
    </source>
</evidence>
<comment type="subcellular location">
    <subcellularLocation>
        <location evidence="1 9">Cell outer membrane</location>
        <topology evidence="1 9">Multi-pass membrane protein</topology>
    </subcellularLocation>
</comment>
<dbReference type="SUPFAM" id="SSF56935">
    <property type="entry name" value="Porins"/>
    <property type="match status" value="1"/>
</dbReference>
<feature type="signal peptide" evidence="10">
    <location>
        <begin position="1"/>
        <end position="23"/>
    </location>
</feature>